<dbReference type="PANTHER" id="PTHR11005">
    <property type="entry name" value="LYSOSOMAL ACID LIPASE-RELATED"/>
    <property type="match status" value="1"/>
</dbReference>
<reference evidence="1" key="2">
    <citation type="submission" date="2021-08" db="EMBL/GenBank/DDBJ databases">
        <authorList>
            <person name="Eriksson T."/>
        </authorList>
    </citation>
    <scope>NUCLEOTIDE SEQUENCE</scope>
    <source>
        <strain evidence="1">Stoneville</strain>
        <tissue evidence="1">Whole head</tissue>
    </source>
</reference>
<dbReference type="Proteomes" id="UP000719412">
    <property type="component" value="Unassembled WGS sequence"/>
</dbReference>
<dbReference type="SUPFAM" id="SSF53474">
    <property type="entry name" value="alpha/beta-Hydrolases"/>
    <property type="match status" value="1"/>
</dbReference>
<comment type="caution">
    <text evidence="1">The sequence shown here is derived from an EMBL/GenBank/DDBJ whole genome shotgun (WGS) entry which is preliminary data.</text>
</comment>
<evidence type="ECO:0000313" key="1">
    <source>
        <dbReference type="EMBL" id="KAH0821866.1"/>
    </source>
</evidence>
<dbReference type="AlphaFoldDB" id="A0A8J6HU12"/>
<keyword evidence="2" id="KW-1185">Reference proteome</keyword>
<dbReference type="EMBL" id="JABDTM020005736">
    <property type="protein sequence ID" value="KAH0821866.1"/>
    <property type="molecule type" value="Genomic_DNA"/>
</dbReference>
<evidence type="ECO:0008006" key="3">
    <source>
        <dbReference type="Google" id="ProtNLM"/>
    </source>
</evidence>
<dbReference type="InterPro" id="IPR029058">
    <property type="entry name" value="AB_hydrolase_fold"/>
</dbReference>
<gene>
    <name evidence="1" type="ORF">GEV33_000925</name>
</gene>
<sequence length="163" mass="18906">MLNIINVKGLLYHEALVHKLFTNFCKNVAPIVCVQLINLIGGVSIYPLEQYLQIAQSKKFQKFDHGKRKNKKIYGQSDPPTYVLSNINVPARLLYGTQDGLFLPQNLDRLFKEIGSTNKEKYPTPPDNKDEAFSHVDFIFSEYMEKNLYEKLFQILDSQFQEN</sequence>
<evidence type="ECO:0000313" key="2">
    <source>
        <dbReference type="Proteomes" id="UP000719412"/>
    </source>
</evidence>
<accession>A0A8J6HU12</accession>
<reference evidence="1" key="1">
    <citation type="journal article" date="2020" name="J Insects Food Feed">
        <title>The yellow mealworm (Tenebrio molitor) genome: a resource for the emerging insects as food and feed industry.</title>
        <authorList>
            <person name="Eriksson T."/>
            <person name="Andere A."/>
            <person name="Kelstrup H."/>
            <person name="Emery V."/>
            <person name="Picard C."/>
        </authorList>
    </citation>
    <scope>NUCLEOTIDE SEQUENCE</scope>
    <source>
        <strain evidence="1">Stoneville</strain>
        <tissue evidence="1">Whole head</tissue>
    </source>
</reference>
<dbReference type="Gene3D" id="3.40.50.1820">
    <property type="entry name" value="alpha/beta hydrolase"/>
    <property type="match status" value="1"/>
</dbReference>
<proteinExistence type="predicted"/>
<organism evidence="1 2">
    <name type="scientific">Tenebrio molitor</name>
    <name type="common">Yellow mealworm beetle</name>
    <dbReference type="NCBI Taxonomy" id="7067"/>
    <lineage>
        <taxon>Eukaryota</taxon>
        <taxon>Metazoa</taxon>
        <taxon>Ecdysozoa</taxon>
        <taxon>Arthropoda</taxon>
        <taxon>Hexapoda</taxon>
        <taxon>Insecta</taxon>
        <taxon>Pterygota</taxon>
        <taxon>Neoptera</taxon>
        <taxon>Endopterygota</taxon>
        <taxon>Coleoptera</taxon>
        <taxon>Polyphaga</taxon>
        <taxon>Cucujiformia</taxon>
        <taxon>Tenebrionidae</taxon>
        <taxon>Tenebrio</taxon>
    </lineage>
</organism>
<name>A0A8J6HU12_TENMO</name>
<protein>
    <recommendedName>
        <fullName evidence="3">Triacylglycerol lipase</fullName>
    </recommendedName>
</protein>